<name>A0A844ZS93_9SPHN</name>
<dbReference type="RefSeq" id="WP_160590671.1">
    <property type="nucleotide sequence ID" value="NZ_BAAAFP010000001.1"/>
</dbReference>
<evidence type="ECO:0008006" key="3">
    <source>
        <dbReference type="Google" id="ProtNLM"/>
    </source>
</evidence>
<dbReference type="EMBL" id="WTYY01000003">
    <property type="protein sequence ID" value="MXO88469.1"/>
    <property type="molecule type" value="Genomic_DNA"/>
</dbReference>
<gene>
    <name evidence="1" type="ORF">GRI32_06915</name>
</gene>
<dbReference type="Gene3D" id="1.25.40.10">
    <property type="entry name" value="Tetratricopeptide repeat domain"/>
    <property type="match status" value="1"/>
</dbReference>
<reference evidence="1 2" key="1">
    <citation type="submission" date="2019-12" db="EMBL/GenBank/DDBJ databases">
        <title>Genomic-based taxomic classification of the family Erythrobacteraceae.</title>
        <authorList>
            <person name="Xu L."/>
        </authorList>
    </citation>
    <scope>NUCLEOTIDE SEQUENCE [LARGE SCALE GENOMIC DNA]</scope>
    <source>
        <strain evidence="1 2">JCM 16339</strain>
    </source>
</reference>
<protein>
    <recommendedName>
        <fullName evidence="3">Tetratricopeptide repeat protein</fullName>
    </recommendedName>
</protein>
<dbReference type="AlphaFoldDB" id="A0A844ZS93"/>
<accession>A0A844ZS93</accession>
<dbReference type="SUPFAM" id="SSF48452">
    <property type="entry name" value="TPR-like"/>
    <property type="match status" value="1"/>
</dbReference>
<comment type="caution">
    <text evidence="1">The sequence shown here is derived from an EMBL/GenBank/DDBJ whole genome shotgun (WGS) entry which is preliminary data.</text>
</comment>
<proteinExistence type="predicted"/>
<organism evidence="1 2">
    <name type="scientific">Alteraurantiacibacter aestuarii</name>
    <dbReference type="NCBI Taxonomy" id="650004"/>
    <lineage>
        <taxon>Bacteria</taxon>
        <taxon>Pseudomonadati</taxon>
        <taxon>Pseudomonadota</taxon>
        <taxon>Alphaproteobacteria</taxon>
        <taxon>Sphingomonadales</taxon>
        <taxon>Erythrobacteraceae</taxon>
        <taxon>Alteraurantiacibacter</taxon>
    </lineage>
</organism>
<sequence>MIAFAFTLLAAAQTSAPLIHQPPALQPLTLQEDRLRACMTQARRDPPTAITTAVEWMEGTYGGDLSYPQQCLGFAYMSLLRWDSARVAFIAARDSRPETDHAGRARLGGMAGNAALGAEDFAAAAPLLATAQADALAAGDNPLAGQMATDRARALVGLGSNQEAAAVLEQARELAPQEGAIWLLSATLARRMDDLAAAQGWIRTAALLDPQNPAVGLEAGLIAALGGFDDAARSSWQSVLALAPGTAEAMTAQTYLAQLDGEPPAR</sequence>
<dbReference type="OrthoDB" id="7566477at2"/>
<dbReference type="Proteomes" id="UP000435243">
    <property type="component" value="Unassembled WGS sequence"/>
</dbReference>
<dbReference type="InterPro" id="IPR011990">
    <property type="entry name" value="TPR-like_helical_dom_sf"/>
</dbReference>
<evidence type="ECO:0000313" key="1">
    <source>
        <dbReference type="EMBL" id="MXO88469.1"/>
    </source>
</evidence>
<evidence type="ECO:0000313" key="2">
    <source>
        <dbReference type="Proteomes" id="UP000435243"/>
    </source>
</evidence>
<keyword evidence="2" id="KW-1185">Reference proteome</keyword>